<keyword evidence="6 12" id="KW-1017">Isopeptide bond</keyword>
<comment type="similarity">
    <text evidence="2 12">Belongs to the ATG12 family.</text>
</comment>
<comment type="subcellular location">
    <subcellularLocation>
        <location evidence="1 12">Preautophagosomal structure membrane</location>
        <topology evidence="1 12">Peripheral membrane protein</topology>
    </subcellularLocation>
</comment>
<evidence type="ECO:0000256" key="8">
    <source>
        <dbReference type="ARBA" id="ARBA00022927"/>
    </source>
</evidence>
<evidence type="ECO:0000256" key="9">
    <source>
        <dbReference type="ARBA" id="ARBA00023006"/>
    </source>
</evidence>
<feature type="region of interest" description="Disordered" evidence="13">
    <location>
        <begin position="1"/>
        <end position="48"/>
    </location>
</feature>
<comment type="caution">
    <text evidence="14">The sequence shown here is derived from an EMBL/GenBank/DDBJ whole genome shotgun (WGS) entry which is preliminary data.</text>
</comment>
<accession>A0AAD6GKN5</accession>
<dbReference type="InterPro" id="IPR007242">
    <property type="entry name" value="Atg12"/>
</dbReference>
<evidence type="ECO:0000256" key="13">
    <source>
        <dbReference type="SAM" id="MobiDB-lite"/>
    </source>
</evidence>
<evidence type="ECO:0000256" key="5">
    <source>
        <dbReference type="ARBA" id="ARBA00022448"/>
    </source>
</evidence>
<dbReference type="Pfam" id="PF04110">
    <property type="entry name" value="APG12"/>
    <property type="match status" value="1"/>
</dbReference>
<keyword evidence="8 12" id="KW-0653">Protein transport</keyword>
<evidence type="ECO:0000256" key="6">
    <source>
        <dbReference type="ARBA" id="ARBA00022499"/>
    </source>
</evidence>
<dbReference type="GO" id="GO:0000421">
    <property type="term" value="C:autophagosome membrane"/>
    <property type="evidence" value="ECO:0007669"/>
    <property type="project" value="TreeGrafter"/>
</dbReference>
<evidence type="ECO:0000313" key="14">
    <source>
        <dbReference type="EMBL" id="KAJ5557446.1"/>
    </source>
</evidence>
<evidence type="ECO:0000256" key="12">
    <source>
        <dbReference type="RuleBase" id="RU361201"/>
    </source>
</evidence>
<dbReference type="FunFam" id="3.10.20.90:FF:000148">
    <property type="entry name" value="Ubiquitin-like protein ATG12"/>
    <property type="match status" value="1"/>
</dbReference>
<comment type="subunit">
    <text evidence="3 12">Forms a conjugate with ATG5.</text>
</comment>
<dbReference type="GO" id="GO:0015031">
    <property type="term" value="P:protein transport"/>
    <property type="evidence" value="ECO:0007669"/>
    <property type="project" value="UniProtKB-KW"/>
</dbReference>
<keyword evidence="5 12" id="KW-0813">Transport</keyword>
<organism evidence="14 15">
    <name type="scientific">Penicillium frequentans</name>
    <dbReference type="NCBI Taxonomy" id="3151616"/>
    <lineage>
        <taxon>Eukaryota</taxon>
        <taxon>Fungi</taxon>
        <taxon>Dikarya</taxon>
        <taxon>Ascomycota</taxon>
        <taxon>Pezizomycotina</taxon>
        <taxon>Eurotiomycetes</taxon>
        <taxon>Eurotiomycetidae</taxon>
        <taxon>Eurotiales</taxon>
        <taxon>Aspergillaceae</taxon>
        <taxon>Penicillium</taxon>
    </lineage>
</organism>
<evidence type="ECO:0000256" key="7">
    <source>
        <dbReference type="ARBA" id="ARBA00022786"/>
    </source>
</evidence>
<dbReference type="EMBL" id="JAQIZZ010000001">
    <property type="protein sequence ID" value="KAJ5557446.1"/>
    <property type="molecule type" value="Genomic_DNA"/>
</dbReference>
<evidence type="ECO:0000256" key="11">
    <source>
        <dbReference type="ARBA" id="ARBA00025360"/>
    </source>
</evidence>
<evidence type="ECO:0000313" key="15">
    <source>
        <dbReference type="Proteomes" id="UP001220324"/>
    </source>
</evidence>
<dbReference type="GO" id="GO:0000422">
    <property type="term" value="P:autophagy of mitochondrion"/>
    <property type="evidence" value="ECO:0007669"/>
    <property type="project" value="TreeGrafter"/>
</dbReference>
<dbReference type="GO" id="GO:0034045">
    <property type="term" value="C:phagophore assembly site membrane"/>
    <property type="evidence" value="ECO:0007669"/>
    <property type="project" value="UniProtKB-SubCell"/>
</dbReference>
<evidence type="ECO:0000256" key="10">
    <source>
        <dbReference type="ARBA" id="ARBA00023136"/>
    </source>
</evidence>
<dbReference type="InterPro" id="IPR029071">
    <property type="entry name" value="Ubiquitin-like_domsf"/>
</dbReference>
<dbReference type="GO" id="GO:0097352">
    <property type="term" value="P:autophagosome maturation"/>
    <property type="evidence" value="ECO:0007669"/>
    <property type="project" value="TreeGrafter"/>
</dbReference>
<dbReference type="Proteomes" id="UP001220324">
    <property type="component" value="Unassembled WGS sequence"/>
</dbReference>
<keyword evidence="9 12" id="KW-0072">Autophagy</keyword>
<dbReference type="CDD" id="cd01612">
    <property type="entry name" value="Ubl_ATG12"/>
    <property type="match status" value="1"/>
</dbReference>
<dbReference type="GO" id="GO:0061723">
    <property type="term" value="P:glycophagy"/>
    <property type="evidence" value="ECO:0007669"/>
    <property type="project" value="TreeGrafter"/>
</dbReference>
<gene>
    <name evidence="14" type="ORF">N7494_001361</name>
</gene>
<dbReference type="GO" id="GO:0034274">
    <property type="term" value="C:Atg12-Atg5-Atg16 complex"/>
    <property type="evidence" value="ECO:0007669"/>
    <property type="project" value="TreeGrafter"/>
</dbReference>
<sequence length="165" mass="18047">MDPSSPLERSPRNSPSSSLSYRTSSGQPPDSSPSMDAPIPDDQHGADLPMNMTASVMLTGLPRDAHQALADVEHIDNHKVTVRFQPLPSAPMLKTRVFKVSASQKFETVVKFLRKKLDCKDTDSVFCYVNSVFAPGLDEGVGGLWRCFKSDDQLIVAYSMTPAFG</sequence>
<dbReference type="PANTHER" id="PTHR13385:SF0">
    <property type="entry name" value="UBIQUITIN-LIKE PROTEIN ATG12"/>
    <property type="match status" value="1"/>
</dbReference>
<keyword evidence="15" id="KW-1185">Reference proteome</keyword>
<feature type="compositionally biased region" description="Low complexity" evidence="13">
    <location>
        <begin position="1"/>
        <end position="25"/>
    </location>
</feature>
<evidence type="ECO:0000256" key="1">
    <source>
        <dbReference type="ARBA" id="ARBA00004623"/>
    </source>
</evidence>
<dbReference type="Gene3D" id="3.10.20.90">
    <property type="entry name" value="Phosphatidylinositol 3-kinase Catalytic Subunit, Chain A, domain 1"/>
    <property type="match status" value="1"/>
</dbReference>
<evidence type="ECO:0000256" key="3">
    <source>
        <dbReference type="ARBA" id="ARBA00011288"/>
    </source>
</evidence>
<dbReference type="GO" id="GO:0000045">
    <property type="term" value="P:autophagosome assembly"/>
    <property type="evidence" value="ECO:0007669"/>
    <property type="project" value="InterPro"/>
</dbReference>
<name>A0AAD6GKN5_9EURO</name>
<comment type="function">
    <text evidence="11">Ubiquitin-like protein involved in cytoplasm to vacuole transport (Cvt), autophagy vesicles formation, mitophagy, and nucleophagy. Conjugation with ATG5 through a ubiquitin-like conjugating system involving also ATG7 as an E1-like activating enzyme and ATG10 as an E2-like conjugating enzyme, is essential for its function. The ATG12-ATG5 conjugate functions as an E3-like enzyme which is required for lipidation of ATG8 and ATG8 association to the vesicle membranes.</text>
</comment>
<reference evidence="14 15" key="1">
    <citation type="journal article" date="2023" name="IMA Fungus">
        <title>Comparative genomic study of the Penicillium genus elucidates a diverse pangenome and 15 lateral gene transfer events.</title>
        <authorList>
            <person name="Petersen C."/>
            <person name="Sorensen T."/>
            <person name="Nielsen M.R."/>
            <person name="Sondergaard T.E."/>
            <person name="Sorensen J.L."/>
            <person name="Fitzpatrick D.A."/>
            <person name="Frisvad J.C."/>
            <person name="Nielsen K.L."/>
        </authorList>
    </citation>
    <scope>NUCLEOTIDE SEQUENCE [LARGE SCALE GENOMIC DNA]</scope>
    <source>
        <strain evidence="14 15">IBT 35679</strain>
    </source>
</reference>
<dbReference type="GO" id="GO:0034727">
    <property type="term" value="P:piecemeal microautophagy of the nucleus"/>
    <property type="evidence" value="ECO:0007669"/>
    <property type="project" value="TreeGrafter"/>
</dbReference>
<proteinExistence type="inferred from homology"/>
<evidence type="ECO:0000256" key="4">
    <source>
        <dbReference type="ARBA" id="ARBA00015875"/>
    </source>
</evidence>
<protein>
    <recommendedName>
        <fullName evidence="4 12">Ubiquitin-like protein ATG12</fullName>
    </recommendedName>
</protein>
<keyword evidence="10 12" id="KW-0472">Membrane</keyword>
<dbReference type="SUPFAM" id="SSF54236">
    <property type="entry name" value="Ubiquitin-like"/>
    <property type="match status" value="1"/>
</dbReference>
<dbReference type="GO" id="GO:0019776">
    <property type="term" value="F:Atg8-family ligase activity"/>
    <property type="evidence" value="ECO:0007669"/>
    <property type="project" value="TreeGrafter"/>
</dbReference>
<evidence type="ECO:0000256" key="2">
    <source>
        <dbReference type="ARBA" id="ARBA00007778"/>
    </source>
</evidence>
<keyword evidence="7 12" id="KW-0833">Ubl conjugation pathway</keyword>
<dbReference type="PANTHER" id="PTHR13385">
    <property type="entry name" value="AUTOPHAGY PROTEIN 12"/>
    <property type="match status" value="1"/>
</dbReference>
<dbReference type="AlphaFoldDB" id="A0AAD6GKN5"/>